<accession>A0AC35FHZ5</accession>
<dbReference type="WBParaSite" id="PS1159_v2.g17677.t1">
    <property type="protein sequence ID" value="PS1159_v2.g17677.t1"/>
    <property type="gene ID" value="PS1159_v2.g17677"/>
</dbReference>
<proteinExistence type="predicted"/>
<organism evidence="1 2">
    <name type="scientific">Panagrolaimus sp. PS1159</name>
    <dbReference type="NCBI Taxonomy" id="55785"/>
    <lineage>
        <taxon>Eukaryota</taxon>
        <taxon>Metazoa</taxon>
        <taxon>Ecdysozoa</taxon>
        <taxon>Nematoda</taxon>
        <taxon>Chromadorea</taxon>
        <taxon>Rhabditida</taxon>
        <taxon>Tylenchina</taxon>
        <taxon>Panagrolaimomorpha</taxon>
        <taxon>Panagrolaimoidea</taxon>
        <taxon>Panagrolaimidae</taxon>
        <taxon>Panagrolaimus</taxon>
    </lineage>
</organism>
<name>A0AC35FHZ5_9BILA</name>
<evidence type="ECO:0000313" key="1">
    <source>
        <dbReference type="Proteomes" id="UP000887580"/>
    </source>
</evidence>
<dbReference type="Proteomes" id="UP000887580">
    <property type="component" value="Unplaced"/>
</dbReference>
<protein>
    <submittedName>
        <fullName evidence="2">CRAL-TRIO domain-containing protein</fullName>
    </submittedName>
</protein>
<reference evidence="2" key="1">
    <citation type="submission" date="2022-11" db="UniProtKB">
        <authorList>
            <consortium name="WormBaseParasite"/>
        </authorList>
    </citation>
    <scope>IDENTIFICATION</scope>
</reference>
<sequence length="449" mass="52505">MTKFATTQHGEPLSQESKKLVNEVRLRLTQPIHPNFNTDFNIYRFVLNAERQYSKTKDIIEAAAKGVNNHLRLRKCLHLDEIEDVPFSKNPIFVNRYLPQGEIRKETDTQGRPLWFVEYATITIEGIAHSIRSSAAIRYQFWQFEHMLRHVMKQEEQTGKLSSLRHIVDLTGYEINPFMMIFVSSGTLSYYSNLLHYENFPELVYPVEIVNVTKWVHMPYKLVKTMMPAGFTDRFRLYDNQFLDTLGKEMSIEDIPESLGGKNKEIKCIPAVHISQEDYWKPPSDLLLTLLESFHVSAKKQKFFKIEIPENQQRKTLSWYFKNDGDIFFGIFFDPTTTSSTAAVNGKKSVTKEEKDLETETKEMVLPFVKITAKFVHEFDYLDLEKPGSYYMLFCNRHSWLHRRNLDALIQISNVDGSEPKRISFDGTQSSMSEEESIMKILNLREFKD</sequence>
<evidence type="ECO:0000313" key="2">
    <source>
        <dbReference type="WBParaSite" id="PS1159_v2.g17677.t1"/>
    </source>
</evidence>